<comment type="caution">
    <text evidence="1">The sequence shown here is derived from an EMBL/GenBank/DDBJ whole genome shotgun (WGS) entry which is preliminary data.</text>
</comment>
<name>A0A366QQ89_9HYPO</name>
<dbReference type="GeneID" id="42000261"/>
<evidence type="ECO:0000313" key="1">
    <source>
        <dbReference type="EMBL" id="RBR07089.1"/>
    </source>
</evidence>
<evidence type="ECO:0000313" key="2">
    <source>
        <dbReference type="Proteomes" id="UP000253153"/>
    </source>
</evidence>
<protein>
    <recommendedName>
        <fullName evidence="3">Methyltransferase domain-containing protein</fullName>
    </recommendedName>
</protein>
<dbReference type="InterPro" id="IPR029063">
    <property type="entry name" value="SAM-dependent_MTases_sf"/>
</dbReference>
<sequence length="295" mass="32389">MSSTSNQEWQPQPLSIAPAIAAYNINTPETLAIEIDQATHRLNILNLFKIPTSSNILEVGCGQGTCTVVLGHVTGPAGHIDALDPAPLDYGAPYTLGQAQDHITKGEMGDRITFWQRKLEDFLQETGDKKWDCAVLVHCIWYLDNEETLTSMLKALKGRVDRLCIAEYSMQVSSPAAVPHILAAFAQATLAAHHPESEANIRCLLTPTDIKRIACQVGWKVEEETTIAPDEKLQDGKWEVGGVKSPEFLGDVEKFVKDTKVKTLLRSQREAVLSADEQLAGGKTRTMDVWAATLI</sequence>
<keyword evidence="2" id="KW-1185">Reference proteome</keyword>
<dbReference type="Proteomes" id="UP000253153">
    <property type="component" value="Unassembled WGS sequence"/>
</dbReference>
<organism evidence="1 2">
    <name type="scientific">Fusarium coffeatum</name>
    <dbReference type="NCBI Taxonomy" id="231269"/>
    <lineage>
        <taxon>Eukaryota</taxon>
        <taxon>Fungi</taxon>
        <taxon>Dikarya</taxon>
        <taxon>Ascomycota</taxon>
        <taxon>Pezizomycotina</taxon>
        <taxon>Sordariomycetes</taxon>
        <taxon>Hypocreomycetidae</taxon>
        <taxon>Hypocreales</taxon>
        <taxon>Nectriaceae</taxon>
        <taxon>Fusarium</taxon>
        <taxon>Fusarium incarnatum-equiseti species complex</taxon>
    </lineage>
</organism>
<dbReference type="Gene3D" id="3.40.50.150">
    <property type="entry name" value="Vaccinia Virus protein VP39"/>
    <property type="match status" value="1"/>
</dbReference>
<dbReference type="CDD" id="cd02440">
    <property type="entry name" value="AdoMet_MTases"/>
    <property type="match status" value="1"/>
</dbReference>
<dbReference type="RefSeq" id="XP_031010987.1">
    <property type="nucleotide sequence ID" value="XM_031164965.1"/>
</dbReference>
<dbReference type="SUPFAM" id="SSF53335">
    <property type="entry name" value="S-adenosyl-L-methionine-dependent methyltransferases"/>
    <property type="match status" value="1"/>
</dbReference>
<dbReference type="Pfam" id="PF13489">
    <property type="entry name" value="Methyltransf_23"/>
    <property type="match status" value="1"/>
</dbReference>
<dbReference type="AlphaFoldDB" id="A0A366QQ89"/>
<accession>A0A366QQ89</accession>
<gene>
    <name evidence="1" type="ORF">FIESC28_10835</name>
</gene>
<dbReference type="EMBL" id="QKXC01000326">
    <property type="protein sequence ID" value="RBR07089.1"/>
    <property type="molecule type" value="Genomic_DNA"/>
</dbReference>
<reference evidence="1 2" key="1">
    <citation type="submission" date="2018-06" db="EMBL/GenBank/DDBJ databases">
        <title>Fusarium incarnatum-equiseti species complex species 28.</title>
        <authorList>
            <person name="Gardiner D.M."/>
        </authorList>
    </citation>
    <scope>NUCLEOTIDE SEQUENCE [LARGE SCALE GENOMIC DNA]</scope>
    <source>
        <strain evidence="1 2">FIESC_28</strain>
    </source>
</reference>
<evidence type="ECO:0008006" key="3">
    <source>
        <dbReference type="Google" id="ProtNLM"/>
    </source>
</evidence>
<dbReference type="OrthoDB" id="8300214at2759"/>
<proteinExistence type="predicted"/>